<accession>A0A8S1L6X6</accession>
<keyword evidence="2 5" id="KW-0812">Transmembrane</keyword>
<reference evidence="7" key="1">
    <citation type="submission" date="2021-01" db="EMBL/GenBank/DDBJ databases">
        <authorList>
            <consortium name="Genoscope - CEA"/>
            <person name="William W."/>
        </authorList>
    </citation>
    <scope>NUCLEOTIDE SEQUENCE</scope>
</reference>
<organism evidence="7 8">
    <name type="scientific">Paramecium primaurelia</name>
    <dbReference type="NCBI Taxonomy" id="5886"/>
    <lineage>
        <taxon>Eukaryota</taxon>
        <taxon>Sar</taxon>
        <taxon>Alveolata</taxon>
        <taxon>Ciliophora</taxon>
        <taxon>Intramacronucleata</taxon>
        <taxon>Oligohymenophorea</taxon>
        <taxon>Peniculida</taxon>
        <taxon>Parameciidae</taxon>
        <taxon>Paramecium</taxon>
    </lineage>
</organism>
<dbReference type="GO" id="GO:0016020">
    <property type="term" value="C:membrane"/>
    <property type="evidence" value="ECO:0007669"/>
    <property type="project" value="UniProtKB-SubCell"/>
</dbReference>
<evidence type="ECO:0000313" key="7">
    <source>
        <dbReference type="EMBL" id="CAD8062441.1"/>
    </source>
</evidence>
<dbReference type="GO" id="GO:0005254">
    <property type="term" value="F:chloride channel activity"/>
    <property type="evidence" value="ECO:0007669"/>
    <property type="project" value="TreeGrafter"/>
</dbReference>
<evidence type="ECO:0000256" key="5">
    <source>
        <dbReference type="SAM" id="Phobius"/>
    </source>
</evidence>
<feature type="transmembrane region" description="Helical" evidence="5">
    <location>
        <begin position="113"/>
        <end position="138"/>
    </location>
</feature>
<feature type="domain" description="Anoctamin transmembrane" evidence="6">
    <location>
        <begin position="104"/>
        <end position="272"/>
    </location>
</feature>
<comment type="subcellular location">
    <subcellularLocation>
        <location evidence="1">Membrane</location>
        <topology evidence="1">Multi-pass membrane protein</topology>
    </subcellularLocation>
</comment>
<dbReference type="Proteomes" id="UP000688137">
    <property type="component" value="Unassembled WGS sequence"/>
</dbReference>
<dbReference type="PANTHER" id="PTHR12308">
    <property type="entry name" value="ANOCTAMIN"/>
    <property type="match status" value="1"/>
</dbReference>
<evidence type="ECO:0000256" key="3">
    <source>
        <dbReference type="ARBA" id="ARBA00022989"/>
    </source>
</evidence>
<dbReference type="AlphaFoldDB" id="A0A8S1L6X6"/>
<protein>
    <recommendedName>
        <fullName evidence="6">Anoctamin transmembrane domain-containing protein</fullName>
    </recommendedName>
</protein>
<sequence>MNLFSHDEINLLEVSQQRIAKTQKQEFENFHHIHNQQILLTLLYDEFDIEQFISDGLILEQFPLHDVEEKELIIKFWKNERINILFEPFQLKKSTSRTFCTLSTYFGPEVGMFFVFLFFFSTWLFLPAIPGLILGIIQFFDEEAISAIAPINTLCMAVWATIFLNFGRENKVKLCIILICIWQRNKEEIFHNLKDLLQQKMQHIQQKQWTLEMYNGNTQNLILLQLFQNWSLFLDNRLDIIILNRLIRMMMFIKLYGLVFQHQQFQQEMKFSISFPNTPQFMRIINSKMKEKMFISQKLFYRNIIKPDKDELHLFSISFTIKLFFVHLIRYTIYPWISFIFIKLKFNRDFNKQKQLNNNKQTTIQQKIGDTETSGMNKKFDKGISSSQYFLQQIELNKRMIDPPDYVEQFTYFMTQFCMVTMFSAGSQIIPIIVLFFNLLNIEGLLYGERKFVKRPLAEPKKIQDFGMTSYNLLVILVQFQIVQLFIKQINNSQIYQLELMKFGLRNFLLLIVAEHIVIGIKFVIEGVIPDEPQWVELVLKKEEYLSEQNKSNIKKNDQYIKPLENKIKQD</sequence>
<evidence type="ECO:0000259" key="6">
    <source>
        <dbReference type="Pfam" id="PF04547"/>
    </source>
</evidence>
<keyword evidence="4 5" id="KW-0472">Membrane</keyword>
<comment type="caution">
    <text evidence="7">The sequence shown here is derived from an EMBL/GenBank/DDBJ whole genome shotgun (WGS) entry which is preliminary data.</text>
</comment>
<keyword evidence="3 5" id="KW-1133">Transmembrane helix</keyword>
<dbReference type="InterPro" id="IPR007632">
    <property type="entry name" value="Anoctamin"/>
</dbReference>
<name>A0A8S1L6X6_PARPR</name>
<keyword evidence="8" id="KW-1185">Reference proteome</keyword>
<evidence type="ECO:0000256" key="1">
    <source>
        <dbReference type="ARBA" id="ARBA00004141"/>
    </source>
</evidence>
<proteinExistence type="predicted"/>
<dbReference type="Pfam" id="PF04547">
    <property type="entry name" value="Anoctamin"/>
    <property type="match status" value="2"/>
</dbReference>
<feature type="transmembrane region" description="Helical" evidence="5">
    <location>
        <begin position="144"/>
        <end position="164"/>
    </location>
</feature>
<gene>
    <name evidence="7" type="ORF">PPRIM_AZ9-3.1.T0330138</name>
</gene>
<evidence type="ECO:0000256" key="4">
    <source>
        <dbReference type="ARBA" id="ARBA00023136"/>
    </source>
</evidence>
<feature type="transmembrane region" description="Helical" evidence="5">
    <location>
        <begin position="312"/>
        <end position="333"/>
    </location>
</feature>
<feature type="transmembrane region" description="Helical" evidence="5">
    <location>
        <begin position="429"/>
        <end position="448"/>
    </location>
</feature>
<evidence type="ECO:0000313" key="8">
    <source>
        <dbReference type="Proteomes" id="UP000688137"/>
    </source>
</evidence>
<dbReference type="EMBL" id="CAJJDM010000032">
    <property type="protein sequence ID" value="CAD8062441.1"/>
    <property type="molecule type" value="Genomic_DNA"/>
</dbReference>
<dbReference type="InterPro" id="IPR049452">
    <property type="entry name" value="Anoctamin_TM"/>
</dbReference>
<evidence type="ECO:0000256" key="2">
    <source>
        <dbReference type="ARBA" id="ARBA00022692"/>
    </source>
</evidence>
<feature type="domain" description="Anoctamin transmembrane" evidence="6">
    <location>
        <begin position="312"/>
        <end position="543"/>
    </location>
</feature>
<dbReference type="PANTHER" id="PTHR12308:SF73">
    <property type="entry name" value="ANOCTAMIN"/>
    <property type="match status" value="1"/>
</dbReference>